<proteinExistence type="predicted"/>
<dbReference type="InterPro" id="IPR000086">
    <property type="entry name" value="NUDIX_hydrolase_dom"/>
</dbReference>
<dbReference type="InterPro" id="IPR015797">
    <property type="entry name" value="NUDIX_hydrolase-like_dom_sf"/>
</dbReference>
<protein>
    <submittedName>
        <fullName evidence="4">NUDIX hydrolase</fullName>
        <ecNumber evidence="4">3.6.-.-</ecNumber>
    </submittedName>
</protein>
<evidence type="ECO:0000313" key="5">
    <source>
        <dbReference type="Proteomes" id="UP001448858"/>
    </source>
</evidence>
<dbReference type="EC" id="3.6.-.-" evidence="4"/>
<evidence type="ECO:0000259" key="3">
    <source>
        <dbReference type="Pfam" id="PF00293"/>
    </source>
</evidence>
<sequence length="197" mass="19493">MSAQGLSGFYGSVFKRSTTAAALIRNAEASVLLLRSGSGSGGWDLPGGVVLGGEDPRSAARRIVAGTLGLELGVGRVLVLDYVQAGGQIGSGPGAARPGSQGDSIAFVFDGGVLATSVAQFTAGGGEREARFVPVPDCAGLLGAASARRVAGALEALDLGTVAELVDGKFTAGEPAAPPPTRKMMPPVAGFSGILGR</sequence>
<keyword evidence="2 4" id="KW-0378">Hydrolase</keyword>
<dbReference type="PANTHER" id="PTHR43046">
    <property type="entry name" value="GDP-MANNOSE MANNOSYL HYDROLASE"/>
    <property type="match status" value="1"/>
</dbReference>
<dbReference type="EMBL" id="CP151657">
    <property type="protein sequence ID" value="WZP16721.1"/>
    <property type="molecule type" value="Genomic_DNA"/>
</dbReference>
<evidence type="ECO:0000256" key="2">
    <source>
        <dbReference type="ARBA" id="ARBA00022801"/>
    </source>
</evidence>
<dbReference type="SUPFAM" id="SSF55811">
    <property type="entry name" value="Nudix"/>
    <property type="match status" value="1"/>
</dbReference>
<organism evidence="4 5">
    <name type="scientific">Arthrobacter citreus</name>
    <dbReference type="NCBI Taxonomy" id="1670"/>
    <lineage>
        <taxon>Bacteria</taxon>
        <taxon>Bacillati</taxon>
        <taxon>Actinomycetota</taxon>
        <taxon>Actinomycetes</taxon>
        <taxon>Micrococcales</taxon>
        <taxon>Micrococcaceae</taxon>
        <taxon>Arthrobacter</taxon>
    </lineage>
</organism>
<dbReference type="Gene3D" id="3.90.79.10">
    <property type="entry name" value="Nucleoside Triphosphate Pyrophosphohydrolase"/>
    <property type="match status" value="1"/>
</dbReference>
<accession>A0ABZ2ZX30</accession>
<name>A0ABZ2ZX30_9MICC</name>
<reference evidence="4 5" key="1">
    <citation type="submission" date="2024-04" db="EMBL/GenBank/DDBJ databases">
        <title>Arthrobacter sp. from Plains bison fecal sample.</title>
        <authorList>
            <person name="Ruzzini A."/>
        </authorList>
    </citation>
    <scope>NUCLEOTIDE SEQUENCE [LARGE SCALE GENOMIC DNA]</scope>
    <source>
        <strain evidence="4 5">EINP1</strain>
    </source>
</reference>
<dbReference type="RefSeq" id="WP_342024325.1">
    <property type="nucleotide sequence ID" value="NZ_CP151657.1"/>
</dbReference>
<gene>
    <name evidence="4" type="ORF">AAE021_03825</name>
</gene>
<feature type="domain" description="Nudix hydrolase" evidence="3">
    <location>
        <begin position="17"/>
        <end position="138"/>
    </location>
</feature>
<dbReference type="Proteomes" id="UP001448858">
    <property type="component" value="Chromosome"/>
</dbReference>
<evidence type="ECO:0000256" key="1">
    <source>
        <dbReference type="ARBA" id="ARBA00001946"/>
    </source>
</evidence>
<keyword evidence="5" id="KW-1185">Reference proteome</keyword>
<comment type="cofactor">
    <cofactor evidence="1">
        <name>Mg(2+)</name>
        <dbReference type="ChEBI" id="CHEBI:18420"/>
    </cofactor>
</comment>
<evidence type="ECO:0000313" key="4">
    <source>
        <dbReference type="EMBL" id="WZP16721.1"/>
    </source>
</evidence>
<dbReference type="PANTHER" id="PTHR43046:SF14">
    <property type="entry name" value="MUTT_NUDIX FAMILY PROTEIN"/>
    <property type="match status" value="1"/>
</dbReference>
<dbReference type="GO" id="GO:0016787">
    <property type="term" value="F:hydrolase activity"/>
    <property type="evidence" value="ECO:0007669"/>
    <property type="project" value="UniProtKB-KW"/>
</dbReference>
<dbReference type="Pfam" id="PF00293">
    <property type="entry name" value="NUDIX"/>
    <property type="match status" value="1"/>
</dbReference>